<dbReference type="OrthoDB" id="9798386at2"/>
<dbReference type="SUPFAM" id="SSF55486">
    <property type="entry name" value="Metalloproteases ('zincins'), catalytic domain"/>
    <property type="match status" value="1"/>
</dbReference>
<protein>
    <submittedName>
        <fullName evidence="2">Immune inhibitor A</fullName>
        <ecNumber evidence="2">3.4.24.-</ecNumber>
    </submittedName>
</protein>
<dbReference type="NCBIfam" id="TIGR03296">
    <property type="entry name" value="M6dom_TIGR03296"/>
    <property type="match status" value="1"/>
</dbReference>
<accession>A0A4Y7RLI0</accession>
<dbReference type="Pfam" id="PF05547">
    <property type="entry name" value="Peptidase_M6"/>
    <property type="match status" value="1"/>
</dbReference>
<dbReference type="GO" id="GO:0006508">
    <property type="term" value="P:proteolysis"/>
    <property type="evidence" value="ECO:0007669"/>
    <property type="project" value="InterPro"/>
</dbReference>
<dbReference type="PANTHER" id="PTHR41775">
    <property type="entry name" value="SECRETED PROTEIN-RELATED"/>
    <property type="match status" value="1"/>
</dbReference>
<dbReference type="InterPro" id="IPR008757">
    <property type="entry name" value="Peptidase_M6-like_domain"/>
</dbReference>
<keyword evidence="3" id="KW-1185">Reference proteome</keyword>
<evidence type="ECO:0000313" key="2">
    <source>
        <dbReference type="EMBL" id="TEB09723.1"/>
    </source>
</evidence>
<evidence type="ECO:0000313" key="3">
    <source>
        <dbReference type="Proteomes" id="UP000297597"/>
    </source>
</evidence>
<comment type="caution">
    <text evidence="2">The sequence shown here is derived from an EMBL/GenBank/DDBJ whole genome shotgun (WGS) entry which is preliminary data.</text>
</comment>
<reference evidence="2 3" key="1">
    <citation type="journal article" date="2018" name="Environ. Microbiol.">
        <title>Novel energy conservation strategies and behaviour of Pelotomaculum schinkii driving syntrophic propionate catabolism.</title>
        <authorList>
            <person name="Hidalgo-Ahumada C.A.P."/>
            <person name="Nobu M.K."/>
            <person name="Narihiro T."/>
            <person name="Tamaki H."/>
            <person name="Liu W.T."/>
            <person name="Kamagata Y."/>
            <person name="Stams A.J.M."/>
            <person name="Imachi H."/>
            <person name="Sousa D.Z."/>
        </authorList>
    </citation>
    <scope>NUCLEOTIDE SEQUENCE [LARGE SCALE GENOMIC DNA]</scope>
    <source>
        <strain evidence="2 3">MGP</strain>
    </source>
</reference>
<proteinExistence type="predicted"/>
<dbReference type="AlphaFoldDB" id="A0A4Y7RLI0"/>
<keyword evidence="2" id="KW-0378">Hydrolase</keyword>
<dbReference type="PANTHER" id="PTHR41775:SF1">
    <property type="entry name" value="PEPTIDASE M6-LIKE DOMAIN-CONTAINING PROTEIN"/>
    <property type="match status" value="1"/>
</dbReference>
<dbReference type="EC" id="3.4.24.-" evidence="2"/>
<organism evidence="2 3">
    <name type="scientific">Pelotomaculum propionicicum</name>
    <dbReference type="NCBI Taxonomy" id="258475"/>
    <lineage>
        <taxon>Bacteria</taxon>
        <taxon>Bacillati</taxon>
        <taxon>Bacillota</taxon>
        <taxon>Clostridia</taxon>
        <taxon>Eubacteriales</taxon>
        <taxon>Desulfotomaculaceae</taxon>
        <taxon>Pelotomaculum</taxon>
    </lineage>
</organism>
<gene>
    <name evidence="2" type="primary">ina</name>
    <name evidence="2" type="ORF">Pmgp_02900</name>
</gene>
<dbReference type="EMBL" id="QFFZ01000039">
    <property type="protein sequence ID" value="TEB09723.1"/>
    <property type="molecule type" value="Genomic_DNA"/>
</dbReference>
<name>A0A4Y7RLI0_9FIRM</name>
<dbReference type="Proteomes" id="UP000297597">
    <property type="component" value="Unassembled WGS sequence"/>
</dbReference>
<dbReference type="RefSeq" id="WP_134214686.1">
    <property type="nucleotide sequence ID" value="NZ_QFFZ01000039.1"/>
</dbReference>
<dbReference type="GO" id="GO:0008233">
    <property type="term" value="F:peptidase activity"/>
    <property type="evidence" value="ECO:0007669"/>
    <property type="project" value="InterPro"/>
</dbReference>
<evidence type="ECO:0000259" key="1">
    <source>
        <dbReference type="Pfam" id="PF05547"/>
    </source>
</evidence>
<sequence>MHCVKKIFRGGMFFLLISFFLFANQSLAGQLEMMPPHPQLIEQLKNTGGLQDLINIQQQMTVRGFETPAKRPEKSLFNIQGASNSPVDSTASALVLCVQFTDTAPQHSTAEFQKLLFGSSFGTMKDYFAKNSRGLFDLNGKVAGGDMAGSNQGTAFIKLPNPKSYYVGYQYATGSYPQNSQGIVVDAVNALKAANFDFTPYAANGAIPYLFVIVTGNGAEFTGRTRDIWSHSASLGSHQVVVKVDGGTATVDCYSIEPELKGDGNELNTIGVFCHEFGHILGLPDLYDTQNYRDSEGDGDWTVMAAGSWNGPHSDGSAPAEFDAFSKTYLGWINPDSFSGSGVRLSMPPVEGAGGQVYRITPAGSQTEYFLFENKQQTGYDLYLDGHGLLVWHIDGSMANPDSIYWRANEVNNISNGHYGVALVQADGRNDLEHGANRGDASDPFPGAGNVTSFTDNTTPGSKLYNGTQSNISLMNISEAGQNVNLVVTTTGHVAAVSLSADKTDPQPAGTAVTLTANAAVSNPVYQFWVKDPRDDSWTSSGEFGGGSYTLTRRVPGVYTVVVFAKSSDAPGSVPVQSAPFTFTFTKSGSVSGLLVSGPNGGQTTGGDATFTAAATDDGGTPCYEFWLHDAAGWRVVKNWSADNSFTLGNIQAGSYVIAATALDRADLEAGKWDMVYTKSFVLNAGSSVDLTAPAGVVSGGAVNLSAQAAGLTGAEYQFWYQAPDGGWRNSGDYTGNNTYSFIADTPGAYRVVVYAKDHYAPSTGQFAVLSVATVLSR</sequence>
<feature type="domain" description="Peptidase M6-like" evidence="1">
    <location>
        <begin position="107"/>
        <end position="330"/>
    </location>
</feature>